<reference evidence="11 12" key="1">
    <citation type="submission" date="2020-10" db="EMBL/GenBank/DDBJ databases">
        <title>Connecting structure to function with the recovery of over 1000 high-quality activated sludge metagenome-assembled genomes encoding full-length rRNA genes using long-read sequencing.</title>
        <authorList>
            <person name="Singleton C.M."/>
            <person name="Petriglieri F."/>
            <person name="Kristensen J.M."/>
            <person name="Kirkegaard R.H."/>
            <person name="Michaelsen T.Y."/>
            <person name="Andersen M.H."/>
            <person name="Karst S.M."/>
            <person name="Dueholm M.S."/>
            <person name="Nielsen P.H."/>
            <person name="Albertsen M."/>
        </authorList>
    </citation>
    <scope>NUCLEOTIDE SEQUENCE [LARGE SCALE GENOMIC DNA]</scope>
    <source>
        <strain evidence="11">EsbW_18-Q3-R4-48_BATAC.463</strain>
    </source>
</reference>
<comment type="similarity">
    <text evidence="9">Belongs to the glycosyltransferase group 1 family.</text>
</comment>
<sequence>MTSFFYSLVFYLATPLILLRLLWRARKQPAYLLHLGERFGFYGTKPKQPLIWVHAVSVGETRAAQPLIEALQARWPDHGILLTCMTPTGRAAGQEVYGDSVTQAYLPYDMPVTVDRFFRHFFPQFGVLMETEVWPNLLAAAQRHAVPVMLANARLSARSARGYGRIKSLVRPAFAAFKAVAAQTPQDAQRLSALGVSTAEVCGNLKFDVTPAEDKLALGRHWRALLGNRQVWLAASTREGEEQLILAAWRVLAMPEAILVLVPRHPQRFAEVAALLTAEDISFVRRSLGLLNAATQVWLGDSMGEMAAYYAMADLAFIGGSLLPLGGQNLIEAAACGCPVLVGPHTFNFTQATEDAIAAGAAQRVLDADALGRQLRFLFSSPDQLAGMRKSAVNFAAAHRGATAKTVALIERALGRAAR</sequence>
<protein>
    <recommendedName>
        <fullName evidence="3 9">3-deoxy-D-manno-octulosonic acid transferase</fullName>
        <shortName evidence="9">Kdo transferase</shortName>
        <ecNumber evidence="2 9">2.4.99.12</ecNumber>
    </recommendedName>
    <alternativeName>
        <fullName evidence="5 9">Lipid IV(A) 3-deoxy-D-manno-octulosonic acid transferase</fullName>
    </alternativeName>
</protein>
<dbReference type="PANTHER" id="PTHR42755">
    <property type="entry name" value="3-DEOXY-MANNO-OCTULOSONATE CYTIDYLYLTRANSFERASE"/>
    <property type="match status" value="1"/>
</dbReference>
<dbReference type="EMBL" id="JADJMS010000035">
    <property type="protein sequence ID" value="MBK7416221.1"/>
    <property type="molecule type" value="Genomic_DNA"/>
</dbReference>
<dbReference type="NCBIfam" id="NF004386">
    <property type="entry name" value="PRK05749.1-2"/>
    <property type="match status" value="1"/>
</dbReference>
<dbReference type="NCBIfam" id="NF004388">
    <property type="entry name" value="PRK05749.1-4"/>
    <property type="match status" value="1"/>
</dbReference>
<name>A0A935JYA3_9RHOO</name>
<keyword evidence="9" id="KW-0448">Lipopolysaccharide biosynthesis</keyword>
<dbReference type="InterPro" id="IPR007507">
    <property type="entry name" value="Glycos_transf_N"/>
</dbReference>
<evidence type="ECO:0000256" key="5">
    <source>
        <dbReference type="ARBA" id="ARBA00031445"/>
    </source>
</evidence>
<comment type="pathway">
    <text evidence="1 9">Bacterial outer membrane biogenesis; LPS core biosynthesis.</text>
</comment>
<feature type="domain" description="3-deoxy-D-manno-octulosonic-acid transferase N-terminal" evidence="10">
    <location>
        <begin position="34"/>
        <end position="209"/>
    </location>
</feature>
<evidence type="ECO:0000256" key="8">
    <source>
        <dbReference type="PIRSR" id="PIRSR639901-2"/>
    </source>
</evidence>
<keyword evidence="4 9" id="KW-0808">Transferase</keyword>
<comment type="caution">
    <text evidence="11">The sequence shown here is derived from an EMBL/GenBank/DDBJ whole genome shotgun (WGS) entry which is preliminary data.</text>
</comment>
<keyword evidence="9" id="KW-1133">Transmembrane helix</keyword>
<evidence type="ECO:0000313" key="12">
    <source>
        <dbReference type="Proteomes" id="UP000739411"/>
    </source>
</evidence>
<evidence type="ECO:0000256" key="1">
    <source>
        <dbReference type="ARBA" id="ARBA00004713"/>
    </source>
</evidence>
<dbReference type="Pfam" id="PF04413">
    <property type="entry name" value="Glycos_transf_N"/>
    <property type="match status" value="1"/>
</dbReference>
<organism evidence="11 12">
    <name type="scientific">Candidatus Dechloromonas phosphorivorans</name>
    <dbReference type="NCBI Taxonomy" id="2899244"/>
    <lineage>
        <taxon>Bacteria</taxon>
        <taxon>Pseudomonadati</taxon>
        <taxon>Pseudomonadota</taxon>
        <taxon>Betaproteobacteria</taxon>
        <taxon>Rhodocyclales</taxon>
        <taxon>Azonexaceae</taxon>
        <taxon>Dechloromonas</taxon>
    </lineage>
</organism>
<feature type="active site" description="Proton acceptor" evidence="7">
    <location>
        <position position="60"/>
    </location>
</feature>
<dbReference type="Gene3D" id="3.40.50.2000">
    <property type="entry name" value="Glycogen Phosphorylase B"/>
    <property type="match status" value="1"/>
</dbReference>
<dbReference type="Gene3D" id="3.40.50.11720">
    <property type="entry name" value="3-Deoxy-D-manno-octulosonic-acid transferase, N-terminal domain"/>
    <property type="match status" value="1"/>
</dbReference>
<dbReference type="AlphaFoldDB" id="A0A935JYA3"/>
<dbReference type="Proteomes" id="UP000739411">
    <property type="component" value="Unassembled WGS sequence"/>
</dbReference>
<dbReference type="InterPro" id="IPR038107">
    <property type="entry name" value="Glycos_transf_N_sf"/>
</dbReference>
<feature type="site" description="Transition state stabilizer" evidence="8">
    <location>
        <position position="130"/>
    </location>
</feature>
<keyword evidence="9" id="KW-1003">Cell membrane</keyword>
<comment type="function">
    <text evidence="9">Involved in lipopolysaccharide (LPS) biosynthesis. Catalyzes the transfer of 3-deoxy-D-manno-octulosonate (Kdo) residue(s) from CMP-Kdo to lipid IV(A), the tetraacyldisaccharide-1,4'-bisphosphate precursor of lipid A.</text>
</comment>
<evidence type="ECO:0000259" key="10">
    <source>
        <dbReference type="Pfam" id="PF04413"/>
    </source>
</evidence>
<dbReference type="GO" id="GO:0005886">
    <property type="term" value="C:plasma membrane"/>
    <property type="evidence" value="ECO:0007669"/>
    <property type="project" value="UniProtKB-SubCell"/>
</dbReference>
<dbReference type="EC" id="2.4.99.12" evidence="2 9"/>
<evidence type="ECO:0000256" key="4">
    <source>
        <dbReference type="ARBA" id="ARBA00022679"/>
    </source>
</evidence>
<accession>A0A935JYA3</accession>
<dbReference type="GO" id="GO:0043842">
    <property type="term" value="F:Kdo transferase activity"/>
    <property type="evidence" value="ECO:0007669"/>
    <property type="project" value="UniProtKB-EC"/>
</dbReference>
<dbReference type="GO" id="GO:0009245">
    <property type="term" value="P:lipid A biosynthetic process"/>
    <property type="evidence" value="ECO:0007669"/>
    <property type="project" value="TreeGrafter"/>
</dbReference>
<dbReference type="PANTHER" id="PTHR42755:SF1">
    <property type="entry name" value="3-DEOXY-D-MANNO-OCTULOSONIC ACID TRANSFERASE, MITOCHONDRIAL-RELATED"/>
    <property type="match status" value="1"/>
</dbReference>
<evidence type="ECO:0000256" key="9">
    <source>
        <dbReference type="RuleBase" id="RU365103"/>
    </source>
</evidence>
<gene>
    <name evidence="11" type="primary">waaA</name>
    <name evidence="11" type="ORF">IPJ38_15065</name>
</gene>
<dbReference type="SUPFAM" id="SSF53756">
    <property type="entry name" value="UDP-Glycosyltransferase/glycogen phosphorylase"/>
    <property type="match status" value="1"/>
</dbReference>
<keyword evidence="11" id="KW-0328">Glycosyltransferase</keyword>
<feature type="site" description="Transition state stabilizer" evidence="8">
    <location>
        <position position="206"/>
    </location>
</feature>
<comment type="catalytic activity">
    <reaction evidence="6 9">
        <text>lipid IVA (E. coli) + CMP-3-deoxy-beta-D-manno-octulosonate = alpha-Kdo-(2-&gt;6)-lipid IVA (E. coli) + CMP + H(+)</text>
        <dbReference type="Rhea" id="RHEA:28066"/>
        <dbReference type="ChEBI" id="CHEBI:15378"/>
        <dbReference type="ChEBI" id="CHEBI:58603"/>
        <dbReference type="ChEBI" id="CHEBI:60364"/>
        <dbReference type="ChEBI" id="CHEBI:60377"/>
        <dbReference type="ChEBI" id="CHEBI:85987"/>
        <dbReference type="EC" id="2.4.99.12"/>
    </reaction>
</comment>
<evidence type="ECO:0000256" key="2">
    <source>
        <dbReference type="ARBA" id="ARBA00012621"/>
    </source>
</evidence>
<evidence type="ECO:0000256" key="3">
    <source>
        <dbReference type="ARBA" id="ARBA00019077"/>
    </source>
</evidence>
<evidence type="ECO:0000313" key="11">
    <source>
        <dbReference type="EMBL" id="MBK7416221.1"/>
    </source>
</evidence>
<evidence type="ECO:0000256" key="7">
    <source>
        <dbReference type="PIRSR" id="PIRSR639901-1"/>
    </source>
</evidence>
<proteinExistence type="inferred from homology"/>
<keyword evidence="9" id="KW-0812">Transmembrane</keyword>
<comment type="subcellular location">
    <subcellularLocation>
        <location evidence="9">Cell membrane</location>
    </subcellularLocation>
</comment>
<evidence type="ECO:0000256" key="6">
    <source>
        <dbReference type="ARBA" id="ARBA00049183"/>
    </source>
</evidence>
<dbReference type="FunFam" id="3.40.50.11720:FF:000001">
    <property type="entry name" value="3-deoxy-D-manno-octulosonic acid transferase"/>
    <property type="match status" value="1"/>
</dbReference>
<dbReference type="GO" id="GO:0009244">
    <property type="term" value="P:lipopolysaccharide core region biosynthetic process"/>
    <property type="evidence" value="ECO:0007669"/>
    <property type="project" value="UniProtKB-UniRule"/>
</dbReference>
<keyword evidence="9" id="KW-0472">Membrane</keyword>
<dbReference type="InterPro" id="IPR039901">
    <property type="entry name" value="Kdotransferase"/>
</dbReference>
<feature type="transmembrane region" description="Helical" evidence="9">
    <location>
        <begin position="6"/>
        <end position="23"/>
    </location>
</feature>